<dbReference type="AlphaFoldDB" id="A0AAE0WIV6"/>
<evidence type="ECO:0000256" key="2">
    <source>
        <dbReference type="ARBA" id="ARBA00022827"/>
    </source>
</evidence>
<protein>
    <recommendedName>
        <fullName evidence="6">FAD-binding domain-containing protein</fullName>
    </recommendedName>
</protein>
<sequence>MVVGAGPSGILLALLLARQGITVTVVEKSTEYDKQPRASFYSYPATFEFKRAGIYDEVAACAFHGRGVSWRYLDGTKIASLPTGIKRKEAEIISLPLDELIPLIASHLEREPSAKILLGHEVLASGQDEDHAWIDVRSSAGEQRLKASYLVGADGGSSKIRHDLFGKNFPGRTWDKQIVATNVRYPGLEKAGWETSSNFMVHPEHFHMVARMTNDNLLRVTYAEQVNLTRDEMLARQPGQFKAILPGSPGPNEYELINFSPYKIHQRLAEQMRVGRILLVADAAHLCNPFGGMGLTGGFADVGGAYDCLYGIYAGRADDSILDKYNDVRREKYTTIIDPISSSNIRRLWDPEAIEKDEFIQMLHRAETDKDVAYEMAGGATAVMHDFTQYYDKVVPVSS</sequence>
<dbReference type="EMBL" id="JAUTXT010000044">
    <property type="protein sequence ID" value="KAK3671321.1"/>
    <property type="molecule type" value="Genomic_DNA"/>
</dbReference>
<organism evidence="7 8">
    <name type="scientific">Recurvomyces mirabilis</name>
    <dbReference type="NCBI Taxonomy" id="574656"/>
    <lineage>
        <taxon>Eukaryota</taxon>
        <taxon>Fungi</taxon>
        <taxon>Dikarya</taxon>
        <taxon>Ascomycota</taxon>
        <taxon>Pezizomycotina</taxon>
        <taxon>Dothideomycetes</taxon>
        <taxon>Dothideomycetidae</taxon>
        <taxon>Mycosphaerellales</taxon>
        <taxon>Teratosphaeriaceae</taxon>
        <taxon>Recurvomyces</taxon>
    </lineage>
</organism>
<dbReference type="Pfam" id="PF01494">
    <property type="entry name" value="FAD_binding_3"/>
    <property type="match status" value="1"/>
</dbReference>
<comment type="caution">
    <text evidence="7">The sequence shown here is derived from an EMBL/GenBank/DDBJ whole genome shotgun (WGS) entry which is preliminary data.</text>
</comment>
<evidence type="ECO:0000256" key="3">
    <source>
        <dbReference type="ARBA" id="ARBA00023002"/>
    </source>
</evidence>
<accession>A0AAE0WIV6</accession>
<dbReference type="SUPFAM" id="SSF51905">
    <property type="entry name" value="FAD/NAD(P)-binding domain"/>
    <property type="match status" value="1"/>
</dbReference>
<evidence type="ECO:0000313" key="8">
    <source>
        <dbReference type="Proteomes" id="UP001274830"/>
    </source>
</evidence>
<dbReference type="PRINTS" id="PR00420">
    <property type="entry name" value="RNGMNOXGNASE"/>
</dbReference>
<dbReference type="InterPro" id="IPR002938">
    <property type="entry name" value="FAD-bd"/>
</dbReference>
<keyword evidence="4" id="KW-0520">NAD</keyword>
<feature type="domain" description="FAD-binding" evidence="6">
    <location>
        <begin position="2"/>
        <end position="334"/>
    </location>
</feature>
<dbReference type="InterPro" id="IPR050631">
    <property type="entry name" value="PheA/TfdB_FAD_monoxygenase"/>
</dbReference>
<dbReference type="GO" id="GO:0071949">
    <property type="term" value="F:FAD binding"/>
    <property type="evidence" value="ECO:0007669"/>
    <property type="project" value="InterPro"/>
</dbReference>
<evidence type="ECO:0000313" key="7">
    <source>
        <dbReference type="EMBL" id="KAK3671321.1"/>
    </source>
</evidence>
<evidence type="ECO:0000256" key="4">
    <source>
        <dbReference type="ARBA" id="ARBA00023027"/>
    </source>
</evidence>
<dbReference type="PANTHER" id="PTHR43476">
    <property type="entry name" value="3-(3-HYDROXY-PHENYL)PROPIONATE/3-HYDROXYCINNAMIC ACID HYDROXYLASE"/>
    <property type="match status" value="1"/>
</dbReference>
<reference evidence="7" key="1">
    <citation type="submission" date="2023-07" db="EMBL/GenBank/DDBJ databases">
        <title>Black Yeasts Isolated from many extreme environments.</title>
        <authorList>
            <person name="Coleine C."/>
            <person name="Stajich J.E."/>
            <person name="Selbmann L."/>
        </authorList>
    </citation>
    <scope>NUCLEOTIDE SEQUENCE</scope>
    <source>
        <strain evidence="7">CCFEE 5485</strain>
    </source>
</reference>
<feature type="signal peptide" evidence="5">
    <location>
        <begin position="1"/>
        <end position="22"/>
    </location>
</feature>
<dbReference type="InterPro" id="IPR036188">
    <property type="entry name" value="FAD/NAD-bd_sf"/>
</dbReference>
<evidence type="ECO:0000259" key="6">
    <source>
        <dbReference type="Pfam" id="PF01494"/>
    </source>
</evidence>
<proteinExistence type="predicted"/>
<evidence type="ECO:0000256" key="1">
    <source>
        <dbReference type="ARBA" id="ARBA00022630"/>
    </source>
</evidence>
<dbReference type="Gene3D" id="3.50.50.60">
    <property type="entry name" value="FAD/NAD(P)-binding domain"/>
    <property type="match status" value="1"/>
</dbReference>
<name>A0AAE0WIV6_9PEZI</name>
<dbReference type="Proteomes" id="UP001274830">
    <property type="component" value="Unassembled WGS sequence"/>
</dbReference>
<keyword evidence="1" id="KW-0285">Flavoprotein</keyword>
<keyword evidence="3" id="KW-0560">Oxidoreductase</keyword>
<dbReference type="GO" id="GO:0016491">
    <property type="term" value="F:oxidoreductase activity"/>
    <property type="evidence" value="ECO:0007669"/>
    <property type="project" value="UniProtKB-KW"/>
</dbReference>
<keyword evidence="2" id="KW-0274">FAD</keyword>
<feature type="chain" id="PRO_5041946300" description="FAD-binding domain-containing protein" evidence="5">
    <location>
        <begin position="23"/>
        <end position="399"/>
    </location>
</feature>
<dbReference type="Gene3D" id="3.30.70.2450">
    <property type="match status" value="1"/>
</dbReference>
<keyword evidence="8" id="KW-1185">Reference proteome</keyword>
<evidence type="ECO:0000256" key="5">
    <source>
        <dbReference type="SAM" id="SignalP"/>
    </source>
</evidence>
<gene>
    <name evidence="7" type="ORF">LTR78_008781</name>
</gene>
<keyword evidence="5" id="KW-0732">Signal</keyword>
<dbReference type="PANTHER" id="PTHR43476:SF4">
    <property type="entry name" value="BLR0106 PROTEIN"/>
    <property type="match status" value="1"/>
</dbReference>